<evidence type="ECO:0000313" key="2">
    <source>
        <dbReference type="EMBL" id="MDV0441634.1"/>
    </source>
</evidence>
<comment type="caution">
    <text evidence="2">The sequence shown here is derived from an EMBL/GenBank/DDBJ whole genome shotgun (WGS) entry which is preliminary data.</text>
</comment>
<keyword evidence="1" id="KW-1133">Transmembrane helix</keyword>
<feature type="transmembrane region" description="Helical" evidence="1">
    <location>
        <begin position="80"/>
        <end position="103"/>
    </location>
</feature>
<proteinExistence type="predicted"/>
<evidence type="ECO:0000256" key="1">
    <source>
        <dbReference type="SAM" id="Phobius"/>
    </source>
</evidence>
<sequence>MFRNYPSAKPFRPVGSHIFSTLNRPHPDTSAGLELDPDFTQEEHAEFEQLELDHPYIEQHEEKVRTPPLPEDARDGKHDILFLLIFIILAAVFLCAVIFGGGLR</sequence>
<dbReference type="AlphaFoldDB" id="A0AAE4SA60"/>
<accession>A0AAE4SA60</accession>
<evidence type="ECO:0000313" key="3">
    <source>
        <dbReference type="Proteomes" id="UP001273136"/>
    </source>
</evidence>
<name>A0AAE4SA60_9EURY</name>
<protein>
    <submittedName>
        <fullName evidence="2">Uncharacterized protein</fullName>
    </submittedName>
</protein>
<organism evidence="2 3">
    <name type="scientific">Methanorbis furvi</name>
    <dbReference type="NCBI Taxonomy" id="3028299"/>
    <lineage>
        <taxon>Archaea</taxon>
        <taxon>Methanobacteriati</taxon>
        <taxon>Methanobacteriota</taxon>
        <taxon>Stenosarchaea group</taxon>
        <taxon>Methanomicrobia</taxon>
        <taxon>Methanomicrobiales</taxon>
        <taxon>Methanocorpusculaceae</taxon>
        <taxon>Methanorbis</taxon>
    </lineage>
</organism>
<keyword evidence="1" id="KW-0812">Transmembrane</keyword>
<gene>
    <name evidence="2" type="ORF">McpAg1_08420</name>
</gene>
<keyword evidence="1" id="KW-0472">Membrane</keyword>
<keyword evidence="3" id="KW-1185">Reference proteome</keyword>
<dbReference type="EMBL" id="JAWDKA010000004">
    <property type="protein sequence ID" value="MDV0441634.1"/>
    <property type="molecule type" value="Genomic_DNA"/>
</dbReference>
<reference evidence="2" key="1">
    <citation type="submission" date="2023-06" db="EMBL/GenBank/DDBJ databases">
        <title>Genome sequence of Methancorpusculaceae sp. Ag1.</title>
        <authorList>
            <person name="Protasov E."/>
            <person name="Platt K."/>
            <person name="Poehlein A."/>
            <person name="Daniel R."/>
            <person name="Brune A."/>
        </authorList>
    </citation>
    <scope>NUCLEOTIDE SEQUENCE</scope>
    <source>
        <strain evidence="2">Ag1</strain>
    </source>
</reference>
<dbReference type="Proteomes" id="UP001273136">
    <property type="component" value="Unassembled WGS sequence"/>
</dbReference>